<dbReference type="GO" id="GO:0022857">
    <property type="term" value="F:transmembrane transporter activity"/>
    <property type="evidence" value="ECO:0007669"/>
    <property type="project" value="InterPro"/>
</dbReference>
<dbReference type="PANTHER" id="PTHR23511">
    <property type="entry name" value="SYNAPTIC VESICLE GLYCOPROTEIN 2"/>
    <property type="match status" value="1"/>
</dbReference>
<keyword evidence="6 7" id="KW-0472">Membrane</keyword>
<feature type="transmembrane region" description="Helical" evidence="7">
    <location>
        <begin position="34"/>
        <end position="58"/>
    </location>
</feature>
<comment type="similarity">
    <text evidence="2">Belongs to the major facilitator superfamily. Sugar transporter (TC 2.A.1.1) family.</text>
</comment>
<evidence type="ECO:0000256" key="6">
    <source>
        <dbReference type="ARBA" id="ARBA00023136"/>
    </source>
</evidence>
<dbReference type="PROSITE" id="PS00217">
    <property type="entry name" value="SUGAR_TRANSPORT_2"/>
    <property type="match status" value="1"/>
</dbReference>
<accession>A0A327K455</accession>
<evidence type="ECO:0000256" key="7">
    <source>
        <dbReference type="SAM" id="Phobius"/>
    </source>
</evidence>
<dbReference type="InterPro" id="IPR036259">
    <property type="entry name" value="MFS_trans_sf"/>
</dbReference>
<dbReference type="EMBL" id="NPEU01000449">
    <property type="protein sequence ID" value="RAI32112.1"/>
    <property type="molecule type" value="Genomic_DNA"/>
</dbReference>
<dbReference type="InterPro" id="IPR020846">
    <property type="entry name" value="MFS_dom"/>
</dbReference>
<dbReference type="Gene3D" id="1.20.1250.20">
    <property type="entry name" value="MFS general substrate transporter like domains"/>
    <property type="match status" value="1"/>
</dbReference>
<evidence type="ECO:0000256" key="1">
    <source>
        <dbReference type="ARBA" id="ARBA00004141"/>
    </source>
</evidence>
<gene>
    <name evidence="9" type="ORF">CH338_24745</name>
</gene>
<evidence type="ECO:0000259" key="8">
    <source>
        <dbReference type="PROSITE" id="PS50850"/>
    </source>
</evidence>
<protein>
    <submittedName>
        <fullName evidence="9">MFS transporter</fullName>
    </submittedName>
</protein>
<feature type="domain" description="Major facilitator superfamily (MFS) profile" evidence="8">
    <location>
        <begin position="32"/>
        <end position="447"/>
    </location>
</feature>
<dbReference type="InterPro" id="IPR005829">
    <property type="entry name" value="Sugar_transporter_CS"/>
</dbReference>
<comment type="caution">
    <text evidence="9">The sequence shown here is derived from an EMBL/GenBank/DDBJ whole genome shotgun (WGS) entry which is preliminary data.</text>
</comment>
<dbReference type="PANTHER" id="PTHR23511:SF34">
    <property type="entry name" value="SYNAPTIC VESICLE GLYCOPROTEIN 2"/>
    <property type="match status" value="1"/>
</dbReference>
<dbReference type="AlphaFoldDB" id="A0A327K455"/>
<feature type="transmembrane region" description="Helical" evidence="7">
    <location>
        <begin position="70"/>
        <end position="91"/>
    </location>
</feature>
<keyword evidence="10" id="KW-1185">Reference proteome</keyword>
<evidence type="ECO:0000256" key="4">
    <source>
        <dbReference type="ARBA" id="ARBA00022692"/>
    </source>
</evidence>
<dbReference type="GO" id="GO:0016020">
    <property type="term" value="C:membrane"/>
    <property type="evidence" value="ECO:0007669"/>
    <property type="project" value="UniProtKB-SubCell"/>
</dbReference>
<reference evidence="9 10" key="1">
    <citation type="submission" date="2017-07" db="EMBL/GenBank/DDBJ databases">
        <title>Draft Genome Sequences of Select Purple Nonsulfur Bacteria.</title>
        <authorList>
            <person name="Lasarre B."/>
            <person name="Mckinlay J.B."/>
        </authorList>
    </citation>
    <scope>NUCLEOTIDE SEQUENCE [LARGE SCALE GENOMIC DNA]</scope>
    <source>
        <strain evidence="9 10">DSM 11907</strain>
    </source>
</reference>
<name>A0A327K455_9BRAD</name>
<feature type="transmembrane region" description="Helical" evidence="7">
    <location>
        <begin position="423"/>
        <end position="444"/>
    </location>
</feature>
<dbReference type="CDD" id="cd17316">
    <property type="entry name" value="MFS_SV2_like"/>
    <property type="match status" value="1"/>
</dbReference>
<feature type="transmembrane region" description="Helical" evidence="7">
    <location>
        <begin position="269"/>
        <end position="293"/>
    </location>
</feature>
<feature type="transmembrane region" description="Helical" evidence="7">
    <location>
        <begin position="123"/>
        <end position="144"/>
    </location>
</feature>
<dbReference type="RefSeq" id="WP_111359726.1">
    <property type="nucleotide sequence ID" value="NZ_NHSK01000295.1"/>
</dbReference>
<feature type="transmembrane region" description="Helical" evidence="7">
    <location>
        <begin position="393"/>
        <end position="417"/>
    </location>
</feature>
<evidence type="ECO:0000256" key="3">
    <source>
        <dbReference type="ARBA" id="ARBA00022448"/>
    </source>
</evidence>
<feature type="transmembrane region" description="Helical" evidence="7">
    <location>
        <begin position="333"/>
        <end position="354"/>
    </location>
</feature>
<dbReference type="SUPFAM" id="SSF103473">
    <property type="entry name" value="MFS general substrate transporter"/>
    <property type="match status" value="1"/>
</dbReference>
<keyword evidence="3" id="KW-0813">Transport</keyword>
<evidence type="ECO:0000256" key="2">
    <source>
        <dbReference type="ARBA" id="ARBA00010992"/>
    </source>
</evidence>
<feature type="transmembrane region" description="Helical" evidence="7">
    <location>
        <begin position="360"/>
        <end position="381"/>
    </location>
</feature>
<proteinExistence type="inferred from homology"/>
<feature type="transmembrane region" description="Helical" evidence="7">
    <location>
        <begin position="98"/>
        <end position="117"/>
    </location>
</feature>
<feature type="transmembrane region" description="Helical" evidence="7">
    <location>
        <begin position="305"/>
        <end position="326"/>
    </location>
</feature>
<feature type="transmembrane region" description="Helical" evidence="7">
    <location>
        <begin position="184"/>
        <end position="205"/>
    </location>
</feature>
<keyword evidence="5 7" id="KW-1133">Transmembrane helix</keyword>
<keyword evidence="4 7" id="KW-0812">Transmembrane</keyword>
<dbReference type="PROSITE" id="PS50850">
    <property type="entry name" value="MFS"/>
    <property type="match status" value="1"/>
</dbReference>
<evidence type="ECO:0000313" key="9">
    <source>
        <dbReference type="EMBL" id="RAI32112.1"/>
    </source>
</evidence>
<comment type="subcellular location">
    <subcellularLocation>
        <location evidence="1">Membrane</location>
        <topology evidence="1">Multi-pass membrane protein</topology>
    </subcellularLocation>
</comment>
<dbReference type="OrthoDB" id="9784658at2"/>
<dbReference type="InterPro" id="IPR005828">
    <property type="entry name" value="MFS_sugar_transport-like"/>
</dbReference>
<evidence type="ECO:0000313" key="10">
    <source>
        <dbReference type="Proteomes" id="UP000248863"/>
    </source>
</evidence>
<organism evidence="9 10">
    <name type="scientific">Rhodoplanes elegans</name>
    <dbReference type="NCBI Taxonomy" id="29408"/>
    <lineage>
        <taxon>Bacteria</taxon>
        <taxon>Pseudomonadati</taxon>
        <taxon>Pseudomonadota</taxon>
        <taxon>Alphaproteobacteria</taxon>
        <taxon>Hyphomicrobiales</taxon>
        <taxon>Nitrobacteraceae</taxon>
        <taxon>Rhodoplanes</taxon>
    </lineage>
</organism>
<sequence>MLTPAPVGDRARLDDVVARIERLPISTWHVKARVVIGTATFFDAFDALAIAFVLPVLAPLWKLSSPQIGLMISVGYLGQLVGALAFGWLAQRHGRVKAMIWAVILFATMSLACAFAWSYESLLVFRTLQGLGLGGEVPIAAVYISEIAKAKGRGRFVLLYEVIFPVGLVASGLLGRWIVPHLGWHYMFLIGAIPAILVVFMQRILPESPRWLATRGRFDEAERALSYIERATEKATGAPLPQPQPVASSHDKPASWSDLFGPRYLRRTLVVWTIWFSAYLITYGLTVWLPTIYRTVFHLSLEDALQYGLITQVVGLCGTLTCALSIDRLGRRPWFALAFAGAATALCALWLIGAGTPTRVLVLVSTAFFFSSVLSIGVYLYTPELYPTRARAIAVSTATAWLRFASMIGPSIVGAMIGIGLEAVFLAFGLVAAVAAVITAVFAIETKGRVLEEISP</sequence>
<dbReference type="Pfam" id="PF00083">
    <property type="entry name" value="Sugar_tr"/>
    <property type="match status" value="1"/>
</dbReference>
<dbReference type="Proteomes" id="UP000248863">
    <property type="component" value="Unassembled WGS sequence"/>
</dbReference>
<evidence type="ECO:0000256" key="5">
    <source>
        <dbReference type="ARBA" id="ARBA00022989"/>
    </source>
</evidence>
<feature type="transmembrane region" description="Helical" evidence="7">
    <location>
        <begin position="156"/>
        <end position="178"/>
    </location>
</feature>